<protein>
    <submittedName>
        <fullName evidence="2">Uncharacterized protein</fullName>
    </submittedName>
</protein>
<evidence type="ECO:0000313" key="2">
    <source>
        <dbReference type="EMBL" id="AHN92181.1"/>
    </source>
</evidence>
<name>A0A023MHG8_GVAS</name>
<evidence type="ECO:0000313" key="3">
    <source>
        <dbReference type="EMBL" id="AKN63419.1"/>
    </source>
</evidence>
<proteinExistence type="predicted"/>
<reference evidence="2" key="1">
    <citation type="journal article" date="2014" name="Arch. Virol.">
        <title>Complete genome sequence of Agrotis segetum granulovirus Shanghai strain.</title>
        <authorList>
            <person name="Zhang X."/>
            <person name="Liang Z."/>
            <person name="Yin X."/>
            <person name="Wang J."/>
            <person name="Shao X."/>
        </authorList>
    </citation>
    <scope>NUCLEOTIDE SEQUENCE</scope>
    <source>
        <strain evidence="2">L1</strain>
    </source>
</reference>
<keyword evidence="1" id="KW-1133">Transmembrane helix</keyword>
<evidence type="ECO:0000256" key="1">
    <source>
        <dbReference type="SAM" id="Phobius"/>
    </source>
</evidence>
<organismHost>
    <name type="scientific">Agrotis segetum</name>
    <name type="common">Turnip moth</name>
    <dbReference type="NCBI Taxonomy" id="47767"/>
</organismHost>
<organism evidence="2">
    <name type="scientific">Agrotis segetum granulosis virus</name>
    <name type="common">AsGV</name>
    <name type="synonym">Agrotis segetum granulovirus</name>
    <dbReference type="NCBI Taxonomy" id="10464"/>
    <lineage>
        <taxon>Viruses</taxon>
        <taxon>Viruses incertae sedis</taxon>
        <taxon>Naldaviricetes</taxon>
        <taxon>Lefavirales</taxon>
        <taxon>Baculoviridae</taxon>
        <taxon>Betabaculovirus</taxon>
        <taxon>Betabaculovirus agsegetum</taxon>
    </lineage>
</organism>
<accession>A0A023MHG8</accession>
<evidence type="ECO:0000313" key="4">
    <source>
        <dbReference type="Proteomes" id="UP000232958"/>
    </source>
</evidence>
<keyword evidence="1" id="KW-0472">Membrane</keyword>
<keyword evidence="1" id="KW-0812">Transmembrane</keyword>
<dbReference type="Proteomes" id="UP000232958">
    <property type="component" value="Segment"/>
</dbReference>
<reference evidence="3 4" key="2">
    <citation type="submission" date="2015-05" db="EMBL/GenBank/DDBJ databases">
        <title>Complete Sequence of an Agrotis segetum granulovirus isolate from Europe.</title>
        <authorList>
            <person name="Gueli Alletti G."/>
            <person name="Wennmann J.T."/>
            <person name="Jehle J.A."/>
        </authorList>
    </citation>
    <scope>NUCLEOTIDE SEQUENCE [LARGE SCALE GENOMIC DNA]</scope>
    <source>
        <strain evidence="3 4">DA</strain>
    </source>
</reference>
<keyword evidence="4" id="KW-1185">Reference proteome</keyword>
<gene>
    <name evidence="2" type="ORF">AsGV142</name>
    <name evidence="3" type="ORF">AsGV145</name>
</gene>
<feature type="transmembrane region" description="Helical" evidence="1">
    <location>
        <begin position="104"/>
        <end position="124"/>
    </location>
</feature>
<sequence length="125" mass="14286">MKCCIGERNKEIYLSTTEINCKTYDVNENLFGNDAEGDVKKFFKRFFGYPSASTRRHDELIGVTLVSNNFDTLEKPVSFTKDDNKSVMCCCSVDTTVKNTFYDALLFVAILITFAGFAYLNYVYK</sequence>
<dbReference type="EMBL" id="KR584663">
    <property type="protein sequence ID" value="AKN63419.1"/>
    <property type="molecule type" value="Genomic_DNA"/>
</dbReference>
<dbReference type="EMBL" id="KC994902">
    <property type="protein sequence ID" value="AHN92181.1"/>
    <property type="molecule type" value="Genomic_DNA"/>
</dbReference>